<gene>
    <name evidence="1" type="ORF">C5748_02415</name>
</gene>
<evidence type="ECO:0000313" key="1">
    <source>
        <dbReference type="EMBL" id="PRD45099.1"/>
    </source>
</evidence>
<dbReference type="RefSeq" id="WP_105740354.1">
    <property type="nucleotide sequence ID" value="NZ_PVBR01000002.1"/>
</dbReference>
<organism evidence="1 2">
    <name type="scientific">Phyllobacterium phragmitis</name>
    <dbReference type="NCBI Taxonomy" id="2670329"/>
    <lineage>
        <taxon>Bacteria</taxon>
        <taxon>Pseudomonadati</taxon>
        <taxon>Pseudomonadota</taxon>
        <taxon>Alphaproteobacteria</taxon>
        <taxon>Hyphomicrobiales</taxon>
        <taxon>Phyllobacteriaceae</taxon>
        <taxon>Phyllobacterium</taxon>
    </lineage>
</organism>
<accession>A0A2S9IX52</accession>
<proteinExistence type="predicted"/>
<evidence type="ECO:0000313" key="2">
    <source>
        <dbReference type="Proteomes" id="UP000239434"/>
    </source>
</evidence>
<keyword evidence="2" id="KW-1185">Reference proteome</keyword>
<name>A0A2S9IX52_9HYPH</name>
<dbReference type="AlphaFoldDB" id="A0A2S9IX52"/>
<sequence length="231" mass="25170">MTGRSSPSIDEITAALEPFGLVPRGGFVFGDGENAPPGRVRERARSVVLAGHAGSSIWPHFARWHADEGRGKTDPLDCWSKQVLGEAAKKLGARAVFPSDKPWLPFQQWAKRAEGLQPSPLGLLIHPVYGLWHAYRGALLFDEEVGFPTGDDIGHPCERCAARPCLSACPVDAFDCSGFAVDICRNYLRTDAGAACRYSGCLARFACPVGREYAYETAQQRFHMAAFMRAG</sequence>
<reference evidence="1 2" key="1">
    <citation type="submission" date="2018-02" db="EMBL/GenBank/DDBJ databases">
        <title>The draft genome of Phyllobacterium sp. 1N-3.</title>
        <authorList>
            <person name="Liu L."/>
            <person name="Li L."/>
            <person name="Zhang X."/>
            <person name="Wang T."/>
            <person name="Liang L."/>
        </authorList>
    </citation>
    <scope>NUCLEOTIDE SEQUENCE [LARGE SCALE GENOMIC DNA]</scope>
    <source>
        <strain evidence="1 2">1N-3</strain>
    </source>
</reference>
<dbReference type="Proteomes" id="UP000239434">
    <property type="component" value="Unassembled WGS sequence"/>
</dbReference>
<comment type="caution">
    <text evidence="1">The sequence shown here is derived from an EMBL/GenBank/DDBJ whole genome shotgun (WGS) entry which is preliminary data.</text>
</comment>
<protein>
    <recommendedName>
        <fullName evidence="3">4Fe-4S ferredoxin-type domain-containing protein</fullName>
    </recommendedName>
</protein>
<dbReference type="EMBL" id="PVBR01000002">
    <property type="protein sequence ID" value="PRD45099.1"/>
    <property type="molecule type" value="Genomic_DNA"/>
</dbReference>
<evidence type="ECO:0008006" key="3">
    <source>
        <dbReference type="Google" id="ProtNLM"/>
    </source>
</evidence>